<sequence>MTRITSINPATGEPIGDHALLDAAGIDIALDRAWAGWHAWRPVPVAMRGERMQRLGAILRRDAEAFARTIVGEMGKPISQARGEVEKCAGLCDWYAANGAAMLADEPLPVHDDGAATLVWQPIGLVFAVMPWNFPIWQVLRAAVPILLSGNGFVLKHADNVLDCAGLLADAVIEAGFPEGVFTNLPIAQDDIPRVIADQRIAAVTVTAGVAAGAAIAAEAGRHIKKSVLELGGIDPFIVLADADIDAAAKAAVRSRFLNTGQVCIAAKRLIVEASVVEVFTEKVVALTKALTIGDPMNADTFIGPMARARGRDELHRQVCASVAQGARLRIGGQAMDRPGNYYLPTVLTGVEPGMTAAREELFGPVAVIMTASDAEHAVAIANGTEFGLSAALWTSDAERGQRLARDIEAGAVFVNGISASDPRVPIGGIGKSGYGRELSWFGLREFANAKLVWTR</sequence>
<dbReference type="Gene3D" id="3.40.309.10">
    <property type="entry name" value="Aldehyde Dehydrogenase, Chain A, domain 2"/>
    <property type="match status" value="1"/>
</dbReference>
<dbReference type="InterPro" id="IPR016163">
    <property type="entry name" value="Ald_DH_C"/>
</dbReference>
<reference evidence="4" key="1">
    <citation type="submission" date="2020-12" db="EMBL/GenBank/DDBJ databases">
        <title>Hymenobacter sp.</title>
        <authorList>
            <person name="Kim M.K."/>
        </authorList>
    </citation>
    <scope>NUCLEOTIDE SEQUENCE [LARGE SCALE GENOMIC DNA]</scope>
    <source>
        <strain evidence="4">BT553</strain>
    </source>
</reference>
<gene>
    <name evidence="3" type="ORF">JAO74_18365</name>
</gene>
<comment type="caution">
    <text evidence="3">The sequence shown here is derived from an EMBL/GenBank/DDBJ whole genome shotgun (WGS) entry which is preliminary data.</text>
</comment>
<dbReference type="Proteomes" id="UP000640426">
    <property type="component" value="Unassembled WGS sequence"/>
</dbReference>
<name>A0ABS0XUM8_9SPHN</name>
<protein>
    <submittedName>
        <fullName evidence="3">Aldehyde dehydrogenase family protein</fullName>
    </submittedName>
</protein>
<organism evidence="3 4">
    <name type="scientific">Sphingomonas mollis</name>
    <dbReference type="NCBI Taxonomy" id="2795726"/>
    <lineage>
        <taxon>Bacteria</taxon>
        <taxon>Pseudomonadati</taxon>
        <taxon>Pseudomonadota</taxon>
        <taxon>Alphaproteobacteria</taxon>
        <taxon>Sphingomonadales</taxon>
        <taxon>Sphingomonadaceae</taxon>
        <taxon>Sphingomonas</taxon>
    </lineage>
</organism>
<dbReference type="InterPro" id="IPR016160">
    <property type="entry name" value="Ald_DH_CS_CYS"/>
</dbReference>
<dbReference type="InterPro" id="IPR015590">
    <property type="entry name" value="Aldehyde_DH_dom"/>
</dbReference>
<dbReference type="Pfam" id="PF00171">
    <property type="entry name" value="Aldedh"/>
    <property type="match status" value="1"/>
</dbReference>
<dbReference type="InterPro" id="IPR016162">
    <property type="entry name" value="Ald_DH_N"/>
</dbReference>
<accession>A0ABS0XUM8</accession>
<dbReference type="PANTHER" id="PTHR43217">
    <property type="entry name" value="SUCCINATE SEMIALDEHYDE DEHYDROGENASE [NAD(P)+] SAD"/>
    <property type="match status" value="1"/>
</dbReference>
<dbReference type="InterPro" id="IPR016161">
    <property type="entry name" value="Ald_DH/histidinol_DH"/>
</dbReference>
<dbReference type="RefSeq" id="WP_199041784.1">
    <property type="nucleotide sequence ID" value="NZ_JAELXS010000022.1"/>
</dbReference>
<keyword evidence="4" id="KW-1185">Reference proteome</keyword>
<dbReference type="PANTHER" id="PTHR43217:SF1">
    <property type="entry name" value="SUCCINATE SEMIALDEHYDE DEHYDROGENASE [NAD(P)+] SAD"/>
    <property type="match status" value="1"/>
</dbReference>
<dbReference type="SUPFAM" id="SSF53720">
    <property type="entry name" value="ALDH-like"/>
    <property type="match status" value="1"/>
</dbReference>
<evidence type="ECO:0000256" key="1">
    <source>
        <dbReference type="ARBA" id="ARBA00023002"/>
    </source>
</evidence>
<dbReference type="InterPro" id="IPR047110">
    <property type="entry name" value="GABD/Sad-like"/>
</dbReference>
<dbReference type="Gene3D" id="3.40.605.10">
    <property type="entry name" value="Aldehyde Dehydrogenase, Chain A, domain 1"/>
    <property type="match status" value="1"/>
</dbReference>
<proteinExistence type="predicted"/>
<evidence type="ECO:0000313" key="4">
    <source>
        <dbReference type="Proteomes" id="UP000640426"/>
    </source>
</evidence>
<feature type="domain" description="Aldehyde dehydrogenase" evidence="2">
    <location>
        <begin position="3"/>
        <end position="453"/>
    </location>
</feature>
<evidence type="ECO:0000313" key="3">
    <source>
        <dbReference type="EMBL" id="MBJ6123739.1"/>
    </source>
</evidence>
<keyword evidence="1" id="KW-0560">Oxidoreductase</keyword>
<dbReference type="PROSITE" id="PS00070">
    <property type="entry name" value="ALDEHYDE_DEHYDR_CYS"/>
    <property type="match status" value="1"/>
</dbReference>
<evidence type="ECO:0000259" key="2">
    <source>
        <dbReference type="Pfam" id="PF00171"/>
    </source>
</evidence>
<dbReference type="EMBL" id="JAELXS010000022">
    <property type="protein sequence ID" value="MBJ6123739.1"/>
    <property type="molecule type" value="Genomic_DNA"/>
</dbReference>